<evidence type="ECO:0000259" key="14">
    <source>
        <dbReference type="Pfam" id="PF08914"/>
    </source>
</evidence>
<keyword evidence="3 12" id="KW-0158">Chromosome</keyword>
<comment type="subunit">
    <text evidence="11">Homodimer. Component of the shelterin complex (telosome). Interacts with terf2; the interaction is direct.</text>
</comment>
<feature type="domain" description="TRF2-interacting telomeric protein/Rap1 C-terminal" evidence="15">
    <location>
        <begin position="389"/>
        <end position="464"/>
    </location>
</feature>
<evidence type="ECO:0000256" key="8">
    <source>
        <dbReference type="ARBA" id="ARBA00023242"/>
    </source>
</evidence>
<keyword evidence="4 12" id="KW-0779">Telomere</keyword>
<sequence length="465" mass="51496">MSLPGKPGRSSALFVRGDGSPMRFYARPGPVKRQLSSLVTQGGGVMCRVQEPGVLLLAQPGEVQGPEYISAEYVKECARLDQQLDVEDFRFGGRGKRPGNDEVQEQDPQQVGGVQGGEEPLKGGEGCGGVEQQDRDIQGAEEHQDGGQKMTKIRTEKSSDESDADDHGRTQAPDFTPILPLGRRPFTMEEDMAILDYVRRHVPRRGNVSGARLWQEMEGKRVLDRTWQSMKSRYKFYLADSRDSHRPAPSRSPQNKTSRNSESASLKGSTPPERSSNCPERRTSRGTSAGKFSLMSPRKTAHSRKRRKDDGPGNLGLDLHIFEIANLEFQSDDSPVEVTPVKRSPGLKEFVTEEDSISQASMTQVDEVSSSPDVSEGEGLQNALLDMMSEFSLTLCDVTQALLKNNGEVGSTRHFLRTGSRPDGYPIWVRKDDLDLEEEDPTSHERLVQKYGAENVAKRMAFLAS</sequence>
<feature type="region of interest" description="Disordered" evidence="13">
    <location>
        <begin position="238"/>
        <end position="314"/>
    </location>
</feature>
<dbReference type="Proteomes" id="UP000694569">
    <property type="component" value="Unplaced"/>
</dbReference>
<dbReference type="Pfam" id="PF16589">
    <property type="entry name" value="BRCT_2"/>
    <property type="match status" value="1"/>
</dbReference>
<evidence type="ECO:0000256" key="6">
    <source>
        <dbReference type="ARBA" id="ARBA00023159"/>
    </source>
</evidence>
<dbReference type="GO" id="GO:0010833">
    <property type="term" value="P:telomere maintenance via telomere lengthening"/>
    <property type="evidence" value="ECO:0007669"/>
    <property type="project" value="UniProtKB-UniRule"/>
</dbReference>
<evidence type="ECO:0000313" key="18">
    <source>
        <dbReference type="Proteomes" id="UP000694569"/>
    </source>
</evidence>
<dbReference type="GeneTree" id="ENSGT00390000005351"/>
<dbReference type="InterPro" id="IPR038104">
    <property type="entry name" value="Rap1_C_sf"/>
</dbReference>
<evidence type="ECO:0000256" key="13">
    <source>
        <dbReference type="SAM" id="MobiDB-lite"/>
    </source>
</evidence>
<protein>
    <recommendedName>
        <fullName evidence="2 12">Telomeric repeat-binding factor 2-interacting protein 1</fullName>
        <shortName evidence="12">TERF2-interacting telomeric protein 1</shortName>
    </recommendedName>
    <alternativeName>
        <fullName evidence="9 12">Repressor/activator protein 1 homolog</fullName>
    </alternativeName>
</protein>
<dbReference type="Gene3D" id="1.10.10.2170">
    <property type="match status" value="1"/>
</dbReference>
<keyword evidence="8 12" id="KW-0539">Nucleus</keyword>
<evidence type="ECO:0000259" key="16">
    <source>
        <dbReference type="Pfam" id="PF16589"/>
    </source>
</evidence>
<comment type="similarity">
    <text evidence="1 12">Belongs to the RAP1 family.</text>
</comment>
<comment type="subcellular location">
    <subcellularLocation>
        <location evidence="12">Nucleus</location>
    </subcellularLocation>
    <subcellularLocation>
        <location evidence="12">Chromosome</location>
        <location evidence="12">Telomere</location>
    </subcellularLocation>
</comment>
<evidence type="ECO:0000256" key="7">
    <source>
        <dbReference type="ARBA" id="ARBA00023163"/>
    </source>
</evidence>
<proteinExistence type="inferred from homology"/>
<evidence type="ECO:0000256" key="5">
    <source>
        <dbReference type="ARBA" id="ARBA00023015"/>
    </source>
</evidence>
<dbReference type="FunFam" id="1.10.10.60:FF:000246">
    <property type="entry name" value="Telomeric repeat-binding factor 2-interacting protein 1"/>
    <property type="match status" value="1"/>
</dbReference>
<dbReference type="Pfam" id="PF11626">
    <property type="entry name" value="Rap1_C"/>
    <property type="match status" value="1"/>
</dbReference>
<evidence type="ECO:0000256" key="11">
    <source>
        <dbReference type="ARBA" id="ARBA00066030"/>
    </source>
</evidence>
<keyword evidence="18" id="KW-1185">Reference proteome</keyword>
<dbReference type="InterPro" id="IPR039595">
    <property type="entry name" value="TE2IP/Rap1"/>
</dbReference>
<accession>A0A8C5PCB4</accession>
<reference evidence="17" key="1">
    <citation type="submission" date="2025-08" db="UniProtKB">
        <authorList>
            <consortium name="Ensembl"/>
        </authorList>
    </citation>
    <scope>IDENTIFICATION</scope>
</reference>
<evidence type="ECO:0000256" key="9">
    <source>
        <dbReference type="ARBA" id="ARBA00032471"/>
    </source>
</evidence>
<dbReference type="GO" id="GO:0005654">
    <property type="term" value="C:nucleoplasm"/>
    <property type="evidence" value="ECO:0007669"/>
    <property type="project" value="UniProtKB-ARBA"/>
</dbReference>
<feature type="region of interest" description="Disordered" evidence="13">
    <location>
        <begin position="89"/>
        <end position="184"/>
    </location>
</feature>
<keyword evidence="7 12" id="KW-0804">Transcription</keyword>
<dbReference type="OrthoDB" id="435460at2759"/>
<dbReference type="GO" id="GO:0070187">
    <property type="term" value="C:shelterin complex"/>
    <property type="evidence" value="ECO:0007669"/>
    <property type="project" value="TreeGrafter"/>
</dbReference>
<dbReference type="AlphaFoldDB" id="A0A8C5PCB4"/>
<evidence type="ECO:0000256" key="1">
    <source>
        <dbReference type="ARBA" id="ARBA00010467"/>
    </source>
</evidence>
<dbReference type="InterPro" id="IPR009057">
    <property type="entry name" value="Homeodomain-like_sf"/>
</dbReference>
<feature type="compositionally biased region" description="Basic and acidic residues" evidence="13">
    <location>
        <begin position="132"/>
        <end position="146"/>
    </location>
</feature>
<keyword evidence="6 12" id="KW-0010">Activator</keyword>
<evidence type="ECO:0000259" key="15">
    <source>
        <dbReference type="Pfam" id="PF11626"/>
    </source>
</evidence>
<feature type="domain" description="BRCT" evidence="16">
    <location>
        <begin position="14"/>
        <end position="90"/>
    </location>
</feature>
<dbReference type="SUPFAM" id="SSF46689">
    <property type="entry name" value="Homeodomain-like"/>
    <property type="match status" value="1"/>
</dbReference>
<dbReference type="GO" id="GO:0031848">
    <property type="term" value="P:protection from non-homologous end joining at telomere"/>
    <property type="evidence" value="ECO:0007669"/>
    <property type="project" value="TreeGrafter"/>
</dbReference>
<evidence type="ECO:0000256" key="2">
    <source>
        <dbReference type="ARBA" id="ARBA00017805"/>
    </source>
</evidence>
<reference evidence="17" key="2">
    <citation type="submission" date="2025-09" db="UniProtKB">
        <authorList>
            <consortium name="Ensembl"/>
        </authorList>
    </citation>
    <scope>IDENTIFICATION</scope>
</reference>
<dbReference type="Gene3D" id="1.10.10.60">
    <property type="entry name" value="Homeodomain-like"/>
    <property type="match status" value="1"/>
</dbReference>
<dbReference type="FunFam" id="1.10.10.2170:FF:000001">
    <property type="entry name" value="Telomeric repeat-binding factor 2-interacting protein 1"/>
    <property type="match status" value="1"/>
</dbReference>
<evidence type="ECO:0000256" key="10">
    <source>
        <dbReference type="ARBA" id="ARBA00060079"/>
    </source>
</evidence>
<feature type="compositionally biased region" description="Low complexity" evidence="13">
    <location>
        <begin position="365"/>
        <end position="377"/>
    </location>
</feature>
<feature type="region of interest" description="Disordered" evidence="13">
    <location>
        <begin position="352"/>
        <end position="377"/>
    </location>
</feature>
<feature type="domain" description="TERF2-interacting telomeric protein 1 Myb" evidence="14">
    <location>
        <begin position="186"/>
        <end position="239"/>
    </location>
</feature>
<dbReference type="InterPro" id="IPR001357">
    <property type="entry name" value="BRCT_dom"/>
</dbReference>
<dbReference type="Pfam" id="PF08914">
    <property type="entry name" value="Myb_Rap1"/>
    <property type="match status" value="1"/>
</dbReference>
<dbReference type="PANTHER" id="PTHR16466:SF6">
    <property type="entry name" value="TELOMERIC REPEAT-BINDING FACTOR 2-INTERACTING PROTEIN 1"/>
    <property type="match status" value="1"/>
</dbReference>
<keyword evidence="5 12" id="KW-0805">Transcription regulation</keyword>
<evidence type="ECO:0000256" key="12">
    <source>
        <dbReference type="RuleBase" id="RU367107"/>
    </source>
</evidence>
<evidence type="ECO:0000256" key="3">
    <source>
        <dbReference type="ARBA" id="ARBA00022454"/>
    </source>
</evidence>
<evidence type="ECO:0000256" key="4">
    <source>
        <dbReference type="ARBA" id="ARBA00022895"/>
    </source>
</evidence>
<dbReference type="InterPro" id="IPR015010">
    <property type="entry name" value="TERF2IP_Myb"/>
</dbReference>
<dbReference type="CDD" id="cd11653">
    <property type="entry name" value="rap1_RCT"/>
    <property type="match status" value="1"/>
</dbReference>
<organism evidence="17 18">
    <name type="scientific">Leptobrachium leishanense</name>
    <name type="common">Leishan spiny toad</name>
    <dbReference type="NCBI Taxonomy" id="445787"/>
    <lineage>
        <taxon>Eukaryota</taxon>
        <taxon>Metazoa</taxon>
        <taxon>Chordata</taxon>
        <taxon>Craniata</taxon>
        <taxon>Vertebrata</taxon>
        <taxon>Euteleostomi</taxon>
        <taxon>Amphibia</taxon>
        <taxon>Batrachia</taxon>
        <taxon>Anura</taxon>
        <taxon>Pelobatoidea</taxon>
        <taxon>Megophryidae</taxon>
        <taxon>Leptobrachium</taxon>
    </lineage>
</organism>
<feature type="compositionally biased region" description="Basic and acidic residues" evidence="13">
    <location>
        <begin position="153"/>
        <end position="169"/>
    </location>
</feature>
<comment type="function">
    <text evidence="10 12">Acts both as a regulator of telomere function and as a transcription regulator. Involved in the regulation of telomere length and protection as a component of the shelterin complex (telosome). Does not bind DNA directly: recruited to telomeric double-stranded 5'-TTAGGG-3' repeats via its interaction with terf2. Independently of its function in telomeres, also acts as a transcription regulator: recruited to extratelomeric 5'-TTAGGG-3' sites via its association with terf2 or other factors, and regulates gene expression.</text>
</comment>
<name>A0A8C5PCB4_9ANUR</name>
<evidence type="ECO:0000313" key="17">
    <source>
        <dbReference type="Ensembl" id="ENSLLEP00000012570.1"/>
    </source>
</evidence>
<dbReference type="InterPro" id="IPR021661">
    <property type="entry name" value="Rap1_C"/>
</dbReference>
<dbReference type="PANTHER" id="PTHR16466">
    <property type="entry name" value="TELOMERE REPEAT-BINDING FACTOR 2-INTERACTING PROTEIN 1"/>
    <property type="match status" value="1"/>
</dbReference>
<feature type="compositionally biased region" description="Polar residues" evidence="13">
    <location>
        <begin position="251"/>
        <end position="278"/>
    </location>
</feature>
<dbReference type="Ensembl" id="ENSLLET00000013060.1">
    <property type="protein sequence ID" value="ENSLLEP00000012570.1"/>
    <property type="gene ID" value="ENSLLEG00000007957.1"/>
</dbReference>
<dbReference type="GO" id="GO:0006355">
    <property type="term" value="P:regulation of DNA-templated transcription"/>
    <property type="evidence" value="ECO:0007669"/>
    <property type="project" value="UniProtKB-UniRule"/>
</dbReference>
<dbReference type="CDD" id="cd11655">
    <property type="entry name" value="rap1_myb-like"/>
    <property type="match status" value="1"/>
</dbReference>
<dbReference type="GO" id="GO:0042162">
    <property type="term" value="F:telomeric DNA binding"/>
    <property type="evidence" value="ECO:0007669"/>
    <property type="project" value="TreeGrafter"/>
</dbReference>